<proteinExistence type="predicted"/>
<accession>A0ABW7CCX7</accession>
<dbReference type="EMBL" id="JAZAQF010000086">
    <property type="protein sequence ID" value="MFG3818997.1"/>
    <property type="molecule type" value="Genomic_DNA"/>
</dbReference>
<organism evidence="1 2">
    <name type="scientific">Limnothrix redekei LRLZ20PSL1</name>
    <dbReference type="NCBI Taxonomy" id="3112953"/>
    <lineage>
        <taxon>Bacteria</taxon>
        <taxon>Bacillati</taxon>
        <taxon>Cyanobacteriota</taxon>
        <taxon>Cyanophyceae</taxon>
        <taxon>Pseudanabaenales</taxon>
        <taxon>Pseudanabaenaceae</taxon>
        <taxon>Limnothrix</taxon>
    </lineage>
</organism>
<evidence type="ECO:0000313" key="2">
    <source>
        <dbReference type="Proteomes" id="UP001604335"/>
    </source>
</evidence>
<name>A0ABW7CCX7_9CYAN</name>
<evidence type="ECO:0000313" key="1">
    <source>
        <dbReference type="EMBL" id="MFG3818997.1"/>
    </source>
</evidence>
<comment type="caution">
    <text evidence="1">The sequence shown here is derived from an EMBL/GenBank/DDBJ whole genome shotgun (WGS) entry which is preliminary data.</text>
</comment>
<dbReference type="Proteomes" id="UP001604335">
    <property type="component" value="Unassembled WGS sequence"/>
</dbReference>
<reference evidence="2" key="1">
    <citation type="journal article" date="2024" name="Algal Res.">
        <title>Biochemical, toxicological and genomic investigation of a high-biomass producing Limnothrix strain isolated from Italian shallow drinking water reservoir.</title>
        <authorList>
            <person name="Simonazzi M."/>
            <person name="Shishido T.K."/>
            <person name="Delbaje E."/>
            <person name="Wahlsten M."/>
            <person name="Fewer D.P."/>
            <person name="Sivonen K."/>
            <person name="Pezzolesi L."/>
            <person name="Pistocchi R."/>
        </authorList>
    </citation>
    <scope>NUCLEOTIDE SEQUENCE [LARGE SCALE GENOMIC DNA]</scope>
    <source>
        <strain evidence="2">LRLZ20PSL1</strain>
    </source>
</reference>
<protein>
    <submittedName>
        <fullName evidence="1">Uncharacterized protein</fullName>
    </submittedName>
</protein>
<keyword evidence="2" id="KW-1185">Reference proteome</keyword>
<sequence>MNAAERAHSIALASQIAAAVNLFRIAFPDVRVDLKPWLNDAETRATVDPDSIDIGFHFPGYSRACACRSLLVQVRFFADPVEDTQRAIGVEVAGYDHRGQQWRFSTIEAWQFEGDSQPRAEPADRIKHYCREVLELFNGRSSSDSAA</sequence>
<dbReference type="RefSeq" id="WP_099535123.1">
    <property type="nucleotide sequence ID" value="NZ_JAZAQF010000086.1"/>
</dbReference>
<gene>
    <name evidence="1" type="ORF">VPK24_15245</name>
</gene>